<dbReference type="GO" id="GO:0036064">
    <property type="term" value="C:ciliary basal body"/>
    <property type="evidence" value="ECO:0007669"/>
    <property type="project" value="TreeGrafter"/>
</dbReference>
<comment type="caution">
    <text evidence="2">The sequence shown here is derived from an EMBL/GenBank/DDBJ whole genome shotgun (WGS) entry which is preliminary data.</text>
</comment>
<dbReference type="InterPro" id="IPR056333">
    <property type="entry name" value="BBS7_pf_dom"/>
</dbReference>
<dbReference type="GO" id="GO:0034464">
    <property type="term" value="C:BBSome"/>
    <property type="evidence" value="ECO:0007669"/>
    <property type="project" value="TreeGrafter"/>
</dbReference>
<organism evidence="2 3">
    <name type="scientific">Ramazzottius varieornatus</name>
    <name type="common">Water bear</name>
    <name type="synonym">Tardigrade</name>
    <dbReference type="NCBI Taxonomy" id="947166"/>
    <lineage>
        <taxon>Eukaryota</taxon>
        <taxon>Metazoa</taxon>
        <taxon>Ecdysozoa</taxon>
        <taxon>Tardigrada</taxon>
        <taxon>Eutardigrada</taxon>
        <taxon>Parachela</taxon>
        <taxon>Hypsibioidea</taxon>
        <taxon>Ramazzottiidae</taxon>
        <taxon>Ramazzottius</taxon>
    </lineage>
</organism>
<evidence type="ECO:0000313" key="2">
    <source>
        <dbReference type="EMBL" id="GAU98573.1"/>
    </source>
</evidence>
<dbReference type="GO" id="GO:0060271">
    <property type="term" value="P:cilium assembly"/>
    <property type="evidence" value="ECO:0007669"/>
    <property type="project" value="TreeGrafter"/>
</dbReference>
<feature type="domain" description="BBS7 platform" evidence="1">
    <location>
        <begin position="137"/>
        <end position="203"/>
    </location>
</feature>
<gene>
    <name evidence="2" type="primary">RvY_09702-1</name>
    <name evidence="2" type="synonym">RvY_09702.1</name>
    <name evidence="2" type="ORF">RvY_09702</name>
</gene>
<dbReference type="GO" id="GO:0005930">
    <property type="term" value="C:axoneme"/>
    <property type="evidence" value="ECO:0007669"/>
    <property type="project" value="TreeGrafter"/>
</dbReference>
<keyword evidence="3" id="KW-1185">Reference proteome</keyword>
<accession>A0A1D1VI39</accession>
<dbReference type="Pfam" id="PF23361">
    <property type="entry name" value="BBS7_pf"/>
    <property type="match status" value="1"/>
</dbReference>
<dbReference type="GO" id="GO:0008104">
    <property type="term" value="P:intracellular protein localization"/>
    <property type="evidence" value="ECO:0007669"/>
    <property type="project" value="TreeGrafter"/>
</dbReference>
<dbReference type="Proteomes" id="UP000186922">
    <property type="component" value="Unassembled WGS sequence"/>
</dbReference>
<dbReference type="PANTHER" id="PTHR16074">
    <property type="entry name" value="BARDET-BIEDL SYNDROME 7 PROTEIN"/>
    <property type="match status" value="1"/>
</dbReference>
<reference evidence="2 3" key="1">
    <citation type="journal article" date="2016" name="Nat. Commun.">
        <title>Extremotolerant tardigrade genome and improved radiotolerance of human cultured cells by tardigrade-unique protein.</title>
        <authorList>
            <person name="Hashimoto T."/>
            <person name="Horikawa D.D."/>
            <person name="Saito Y."/>
            <person name="Kuwahara H."/>
            <person name="Kozuka-Hata H."/>
            <person name="Shin-I T."/>
            <person name="Minakuchi Y."/>
            <person name="Ohishi K."/>
            <person name="Motoyama A."/>
            <person name="Aizu T."/>
            <person name="Enomoto A."/>
            <person name="Kondo K."/>
            <person name="Tanaka S."/>
            <person name="Hara Y."/>
            <person name="Koshikawa S."/>
            <person name="Sagara H."/>
            <person name="Miura T."/>
            <person name="Yokobori S."/>
            <person name="Miyagawa K."/>
            <person name="Suzuki Y."/>
            <person name="Kubo T."/>
            <person name="Oyama M."/>
            <person name="Kohara Y."/>
            <person name="Fujiyama A."/>
            <person name="Arakawa K."/>
            <person name="Katayama T."/>
            <person name="Toyoda A."/>
            <person name="Kunieda T."/>
        </authorList>
    </citation>
    <scope>NUCLEOTIDE SEQUENCE [LARGE SCALE GENOMIC DNA]</scope>
    <source>
        <strain evidence="2 3">YOKOZUNA-1</strain>
    </source>
</reference>
<dbReference type="GO" id="GO:0016020">
    <property type="term" value="C:membrane"/>
    <property type="evidence" value="ECO:0007669"/>
    <property type="project" value="TreeGrafter"/>
</dbReference>
<dbReference type="EMBL" id="BDGG01000004">
    <property type="protein sequence ID" value="GAU98573.1"/>
    <property type="molecule type" value="Genomic_DNA"/>
</dbReference>
<proteinExistence type="predicted"/>
<protein>
    <recommendedName>
        <fullName evidence="1">BBS7 platform domain-containing protein</fullName>
    </recommendedName>
</protein>
<name>A0A1D1VI39_RAMVA</name>
<dbReference type="OrthoDB" id="414590at2759"/>
<dbReference type="PANTHER" id="PTHR16074:SF4">
    <property type="entry name" value="BARDET-BIEDL SYNDROME 7 PROTEIN"/>
    <property type="match status" value="1"/>
</dbReference>
<evidence type="ECO:0000259" key="1">
    <source>
        <dbReference type="Pfam" id="PF23361"/>
    </source>
</evidence>
<evidence type="ECO:0000313" key="3">
    <source>
        <dbReference type="Proteomes" id="UP000186922"/>
    </source>
</evidence>
<dbReference type="AlphaFoldDB" id="A0A1D1VI39"/>
<dbReference type="STRING" id="947166.A0A1D1VI39"/>
<sequence length="204" mass="22955">MEKLTFTLPKIAPPKVPVAVQFDLLVSQNPPCYALRFSSDTVLEGAWISCTIPILFLSSSTPTYEMTRTDSEGELKLGNKFSATLRLKPNCRTSEFYFRPVEGYSGTLEIFVSAVNSSGRLTQRESVNLTPLSSYYRIAEVDDSRAYNTLRITGQFSFLKVQSWLQMILQGAECDTSGFRFDEHGGTFAFESMLLHCHLQCQVM</sequence>